<dbReference type="Pfam" id="PF15092">
    <property type="entry name" value="UPF0728"/>
    <property type="match status" value="1"/>
</dbReference>
<name>A0A194RDM6_PAPMA</name>
<dbReference type="InterPro" id="IPR027885">
    <property type="entry name" value="UPF0728"/>
</dbReference>
<dbReference type="OrthoDB" id="10003460at2759"/>
<dbReference type="Proteomes" id="UP000053240">
    <property type="component" value="Unassembled WGS sequence"/>
</dbReference>
<gene>
    <name evidence="2" type="ORF">RR48_09989</name>
</gene>
<evidence type="ECO:0000313" key="3">
    <source>
        <dbReference type="Proteomes" id="UP000053240"/>
    </source>
</evidence>
<reference evidence="2 3" key="1">
    <citation type="journal article" date="2015" name="Nat. Commun.">
        <title>Outbred genome sequencing and CRISPR/Cas9 gene editing in butterflies.</title>
        <authorList>
            <person name="Li X."/>
            <person name="Fan D."/>
            <person name="Zhang W."/>
            <person name="Liu G."/>
            <person name="Zhang L."/>
            <person name="Zhao L."/>
            <person name="Fang X."/>
            <person name="Chen L."/>
            <person name="Dong Y."/>
            <person name="Chen Y."/>
            <person name="Ding Y."/>
            <person name="Zhao R."/>
            <person name="Feng M."/>
            <person name="Zhu Y."/>
            <person name="Feng Y."/>
            <person name="Jiang X."/>
            <person name="Zhu D."/>
            <person name="Xiang H."/>
            <person name="Feng X."/>
            <person name="Li S."/>
            <person name="Wang J."/>
            <person name="Zhang G."/>
            <person name="Kronforst M.R."/>
            <person name="Wang W."/>
        </authorList>
    </citation>
    <scope>NUCLEOTIDE SEQUENCE [LARGE SCALE GENOMIC DNA]</scope>
    <source>
        <strain evidence="2">Ya'a_city_454_Pm</strain>
        <tissue evidence="2">Whole body</tissue>
    </source>
</reference>
<evidence type="ECO:0000256" key="1">
    <source>
        <dbReference type="ARBA" id="ARBA00009973"/>
    </source>
</evidence>
<dbReference type="PANTHER" id="PTHR28448:SF1">
    <property type="entry name" value="UPF0728 PROTEIN C10ORF53"/>
    <property type="match status" value="1"/>
</dbReference>
<comment type="similarity">
    <text evidence="1">Belongs to the UPF0728 family.</text>
</comment>
<accession>A0A194RDM6</accession>
<dbReference type="EMBL" id="KQ460323">
    <property type="protein sequence ID" value="KPJ15943.1"/>
    <property type="molecule type" value="Genomic_DNA"/>
</dbReference>
<organism evidence="2 3">
    <name type="scientific">Papilio machaon</name>
    <name type="common">Old World swallowtail butterfly</name>
    <dbReference type="NCBI Taxonomy" id="76193"/>
    <lineage>
        <taxon>Eukaryota</taxon>
        <taxon>Metazoa</taxon>
        <taxon>Ecdysozoa</taxon>
        <taxon>Arthropoda</taxon>
        <taxon>Hexapoda</taxon>
        <taxon>Insecta</taxon>
        <taxon>Pterygota</taxon>
        <taxon>Neoptera</taxon>
        <taxon>Endopterygota</taxon>
        <taxon>Lepidoptera</taxon>
        <taxon>Glossata</taxon>
        <taxon>Ditrysia</taxon>
        <taxon>Papilionoidea</taxon>
        <taxon>Papilionidae</taxon>
        <taxon>Papilioninae</taxon>
        <taxon>Papilio</taxon>
    </lineage>
</organism>
<sequence>MSLNYVRIYYGPYDAFHTVSHKPQKLRGLRDHLHKLGYRVDLVPVEFVNYCMLEMCGHEVFRCNIQNLLFNTPAELDPVCMRAVDAVVDASAKFLRARNYLWFWSLIDNQLFRRSEFAPKDHWPFDVDKDSYDTCMECTYCCGSLKKNKT</sequence>
<evidence type="ECO:0000313" key="2">
    <source>
        <dbReference type="EMBL" id="KPJ15943.1"/>
    </source>
</evidence>
<dbReference type="AlphaFoldDB" id="A0A194RDM6"/>
<protein>
    <submittedName>
        <fullName evidence="2">UPF0728 protein C10orf53-like</fullName>
    </submittedName>
</protein>
<dbReference type="PANTHER" id="PTHR28448">
    <property type="entry name" value="UPF0728 PROTEIN C10ORF53"/>
    <property type="match status" value="1"/>
</dbReference>
<dbReference type="InParanoid" id="A0A194RDM6"/>
<keyword evidence="3" id="KW-1185">Reference proteome</keyword>
<proteinExistence type="inferred from homology"/>